<dbReference type="Pfam" id="PF00563">
    <property type="entry name" value="EAL"/>
    <property type="match status" value="1"/>
</dbReference>
<dbReference type="AlphaFoldDB" id="A0A1I5MXD1"/>
<name>A0A1I5MXD1_9BACT</name>
<dbReference type="SMART" id="SM00052">
    <property type="entry name" value="EAL"/>
    <property type="match status" value="1"/>
</dbReference>
<feature type="domain" description="CBS" evidence="4">
    <location>
        <begin position="269"/>
        <end position="327"/>
    </location>
</feature>
<reference evidence="5 6" key="1">
    <citation type="submission" date="2016-10" db="EMBL/GenBank/DDBJ databases">
        <authorList>
            <person name="de Groot N.N."/>
        </authorList>
    </citation>
    <scope>NUCLEOTIDE SEQUENCE [LARGE SCALE GENOMIC DNA]</scope>
    <source>
        <strain evidence="5 6">EP1-55-1</strain>
    </source>
</reference>
<dbReference type="InterPro" id="IPR046342">
    <property type="entry name" value="CBS_dom_sf"/>
</dbReference>
<dbReference type="PROSITE" id="PS50887">
    <property type="entry name" value="GGDEF"/>
    <property type="match status" value="1"/>
</dbReference>
<evidence type="ECO:0000256" key="1">
    <source>
        <dbReference type="PROSITE-ProRule" id="PRU00703"/>
    </source>
</evidence>
<feature type="domain" description="EAL" evidence="2">
    <location>
        <begin position="1"/>
        <end position="251"/>
    </location>
</feature>
<dbReference type="InterPro" id="IPR050706">
    <property type="entry name" value="Cyclic-di-GMP_PDE-like"/>
</dbReference>
<dbReference type="InterPro" id="IPR001633">
    <property type="entry name" value="EAL_dom"/>
</dbReference>
<evidence type="ECO:0000313" key="5">
    <source>
        <dbReference type="EMBL" id="SFP14132.1"/>
    </source>
</evidence>
<dbReference type="CDD" id="cd01948">
    <property type="entry name" value="EAL"/>
    <property type="match status" value="1"/>
</dbReference>
<dbReference type="EMBL" id="FOXB01000007">
    <property type="protein sequence ID" value="SFP14132.1"/>
    <property type="molecule type" value="Genomic_DNA"/>
</dbReference>
<dbReference type="PANTHER" id="PTHR33121">
    <property type="entry name" value="CYCLIC DI-GMP PHOSPHODIESTERASE PDEF"/>
    <property type="match status" value="1"/>
</dbReference>
<dbReference type="InterPro" id="IPR029787">
    <property type="entry name" value="Nucleotide_cyclase"/>
</dbReference>
<dbReference type="InterPro" id="IPR043128">
    <property type="entry name" value="Rev_trsase/Diguanyl_cyclase"/>
</dbReference>
<dbReference type="CDD" id="cd01949">
    <property type="entry name" value="GGDEF"/>
    <property type="match status" value="1"/>
</dbReference>
<dbReference type="NCBIfam" id="TIGR00254">
    <property type="entry name" value="GGDEF"/>
    <property type="match status" value="1"/>
</dbReference>
<dbReference type="PROSITE" id="PS51371">
    <property type="entry name" value="CBS"/>
    <property type="match status" value="1"/>
</dbReference>
<dbReference type="SUPFAM" id="SSF141868">
    <property type="entry name" value="EAL domain-like"/>
    <property type="match status" value="1"/>
</dbReference>
<dbReference type="InterPro" id="IPR000160">
    <property type="entry name" value="GGDEF_dom"/>
</dbReference>
<dbReference type="GO" id="GO:0071111">
    <property type="term" value="F:cyclic-guanylate-specific phosphodiesterase activity"/>
    <property type="evidence" value="ECO:0007669"/>
    <property type="project" value="InterPro"/>
</dbReference>
<sequence length="582" mass="67060">MEELEQNWINYLKKLDIAFQPIVCVHSGNIYGVEALLRGVDKIGFNTIADFFDSAYQENILYTLDLALREKVIRKFTSLKDYDKIKLFINIDNRLFEMPDFSGGNTQKLLEKFNLDKEMLCFEISEQHAISNISIFEKVLTHYKNESYSIAVDDFGVGVSGFQMLYRSTPKFIKIDRFFIDSIHKDFKKKILVQSIVQLSIQLGITVIAEGIETEKEVLVCKELGCHLAQGYFVQRPQLDTNKILKSYEHIIKVSHPRFNTNREQIKNYLEKIEPIVVTDRMNAVLERFKKSRDPAIPVINKEGKPLGILDEEKLKSFVSSPYGRSLLINETEKMPKVKKYIIPYAVVDINSNMNQIVESFSNYKEAKGIIITKAMKYYGFLSASNIISIINERNLVSARDQNPLTRMPGNHQIDRYINDTLAENRQAVMSYFDLNNFKAYNDTYGFRQGDRVIQLFSDILNKNLPKSFFKGHIGGDDFFAGVLVNDENFEEIVEKITFVVNKFKQDVLQMYDKKDREAGYIIAKDREGNVKKFDLLSVSAVVICIYKNSQNRSLDFIHKCFASQKKAAKADINNINVSSIL</sequence>
<dbReference type="InterPro" id="IPR000644">
    <property type="entry name" value="CBS_dom"/>
</dbReference>
<dbReference type="PROSITE" id="PS50883">
    <property type="entry name" value="EAL"/>
    <property type="match status" value="1"/>
</dbReference>
<dbReference type="SMART" id="SM00267">
    <property type="entry name" value="GGDEF"/>
    <property type="match status" value="1"/>
</dbReference>
<protein>
    <submittedName>
        <fullName evidence="5">Diguanylate cyclase (GGDEF) domain-containing protein</fullName>
    </submittedName>
</protein>
<keyword evidence="1" id="KW-0129">CBS domain</keyword>
<dbReference type="Gene3D" id="3.20.20.450">
    <property type="entry name" value="EAL domain"/>
    <property type="match status" value="1"/>
</dbReference>
<keyword evidence="6" id="KW-1185">Reference proteome</keyword>
<evidence type="ECO:0000259" key="3">
    <source>
        <dbReference type="PROSITE" id="PS50887"/>
    </source>
</evidence>
<dbReference type="STRING" id="223786.SAMN05216234_10764"/>
<dbReference type="OrthoDB" id="9777298at2"/>
<accession>A0A1I5MXD1</accession>
<dbReference type="Proteomes" id="UP000199227">
    <property type="component" value="Unassembled WGS sequence"/>
</dbReference>
<feature type="domain" description="GGDEF" evidence="3">
    <location>
        <begin position="426"/>
        <end position="560"/>
    </location>
</feature>
<dbReference type="RefSeq" id="WP_092911416.1">
    <property type="nucleotide sequence ID" value="NZ_FOXB01000007.1"/>
</dbReference>
<evidence type="ECO:0000313" key="6">
    <source>
        <dbReference type="Proteomes" id="UP000199227"/>
    </source>
</evidence>
<evidence type="ECO:0000259" key="2">
    <source>
        <dbReference type="PROSITE" id="PS50883"/>
    </source>
</evidence>
<dbReference type="Gene3D" id="3.30.70.270">
    <property type="match status" value="1"/>
</dbReference>
<dbReference type="PANTHER" id="PTHR33121:SF76">
    <property type="entry name" value="SIGNALING PROTEIN"/>
    <property type="match status" value="1"/>
</dbReference>
<dbReference type="SUPFAM" id="SSF54631">
    <property type="entry name" value="CBS-domain pair"/>
    <property type="match status" value="1"/>
</dbReference>
<organism evidence="5 6">
    <name type="scientific">Hydrogenimonas thermophila</name>
    <dbReference type="NCBI Taxonomy" id="223786"/>
    <lineage>
        <taxon>Bacteria</taxon>
        <taxon>Pseudomonadati</taxon>
        <taxon>Campylobacterota</taxon>
        <taxon>Epsilonproteobacteria</taxon>
        <taxon>Campylobacterales</taxon>
        <taxon>Hydrogenimonadaceae</taxon>
        <taxon>Hydrogenimonas</taxon>
    </lineage>
</organism>
<gene>
    <name evidence="5" type="ORF">SAMN05216234_10764</name>
</gene>
<dbReference type="Pfam" id="PF00990">
    <property type="entry name" value="GGDEF"/>
    <property type="match status" value="1"/>
</dbReference>
<evidence type="ECO:0000259" key="4">
    <source>
        <dbReference type="PROSITE" id="PS51371"/>
    </source>
</evidence>
<proteinExistence type="predicted"/>
<dbReference type="InterPro" id="IPR035919">
    <property type="entry name" value="EAL_sf"/>
</dbReference>
<dbReference type="SUPFAM" id="SSF55073">
    <property type="entry name" value="Nucleotide cyclase"/>
    <property type="match status" value="1"/>
</dbReference>